<dbReference type="InterPro" id="IPR006158">
    <property type="entry name" value="Cobalamin-bd"/>
</dbReference>
<comment type="cofactor">
    <cofactor evidence="1">
        <name>[4Fe-4S] cluster</name>
        <dbReference type="ChEBI" id="CHEBI:49883"/>
    </cofactor>
</comment>
<dbReference type="CDD" id="cd02068">
    <property type="entry name" value="radical_SAM_B12_BD"/>
    <property type="match status" value="1"/>
</dbReference>
<keyword evidence="6" id="KW-0408">Iron</keyword>
<dbReference type="SFLD" id="SFLDS00029">
    <property type="entry name" value="Radical_SAM"/>
    <property type="match status" value="1"/>
</dbReference>
<evidence type="ECO:0000256" key="1">
    <source>
        <dbReference type="ARBA" id="ARBA00001966"/>
    </source>
</evidence>
<dbReference type="Gene3D" id="3.40.50.280">
    <property type="entry name" value="Cobalamin-binding domain"/>
    <property type="match status" value="1"/>
</dbReference>
<evidence type="ECO:0000313" key="11">
    <source>
        <dbReference type="Proteomes" id="UP000034837"/>
    </source>
</evidence>
<dbReference type="InterPro" id="IPR058240">
    <property type="entry name" value="rSAM_sf"/>
</dbReference>
<accession>A0A0G1A8M4</accession>
<evidence type="ECO:0000313" key="10">
    <source>
        <dbReference type="EMBL" id="KKS57385.1"/>
    </source>
</evidence>
<organism evidence="10 11">
    <name type="scientific">Candidatus Magasanikbacteria bacterium GW2011_GWA2_42_32</name>
    <dbReference type="NCBI Taxonomy" id="1619039"/>
    <lineage>
        <taxon>Bacteria</taxon>
        <taxon>Candidatus Magasanikiibacteriota</taxon>
    </lineage>
</organism>
<dbReference type="InterPro" id="IPR023404">
    <property type="entry name" value="rSAM_horseshoe"/>
</dbReference>
<dbReference type="GO" id="GO:0003824">
    <property type="term" value="F:catalytic activity"/>
    <property type="evidence" value="ECO:0007669"/>
    <property type="project" value="InterPro"/>
</dbReference>
<dbReference type="CDD" id="cd01335">
    <property type="entry name" value="Radical_SAM"/>
    <property type="match status" value="1"/>
</dbReference>
<reference evidence="10 11" key="1">
    <citation type="journal article" date="2015" name="Nature">
        <title>rRNA introns, odd ribosomes, and small enigmatic genomes across a large radiation of phyla.</title>
        <authorList>
            <person name="Brown C.T."/>
            <person name="Hug L.A."/>
            <person name="Thomas B.C."/>
            <person name="Sharon I."/>
            <person name="Castelle C.J."/>
            <person name="Singh A."/>
            <person name="Wilkins M.J."/>
            <person name="Williams K.H."/>
            <person name="Banfield J.F."/>
        </authorList>
    </citation>
    <scope>NUCLEOTIDE SEQUENCE [LARGE SCALE GENOMIC DNA]</scope>
</reference>
<dbReference type="GO" id="GO:0046872">
    <property type="term" value="F:metal ion binding"/>
    <property type="evidence" value="ECO:0007669"/>
    <property type="project" value="UniProtKB-KW"/>
</dbReference>
<dbReference type="AlphaFoldDB" id="A0A0G1A8M4"/>
<dbReference type="SFLD" id="SFLDG01123">
    <property type="entry name" value="methyltransferase_(Class_B)"/>
    <property type="match status" value="1"/>
</dbReference>
<gene>
    <name evidence="10" type="ORF">UV20_C0001G0025</name>
</gene>
<evidence type="ECO:0000256" key="6">
    <source>
        <dbReference type="ARBA" id="ARBA00023004"/>
    </source>
</evidence>
<evidence type="ECO:0000256" key="2">
    <source>
        <dbReference type="ARBA" id="ARBA00022603"/>
    </source>
</evidence>
<dbReference type="InterPro" id="IPR034466">
    <property type="entry name" value="Methyltransferase_Class_B"/>
</dbReference>
<feature type="domain" description="Radical SAM core" evidence="9">
    <location>
        <begin position="193"/>
        <end position="416"/>
    </location>
</feature>
<evidence type="ECO:0000256" key="3">
    <source>
        <dbReference type="ARBA" id="ARBA00022679"/>
    </source>
</evidence>
<evidence type="ECO:0000256" key="5">
    <source>
        <dbReference type="ARBA" id="ARBA00022723"/>
    </source>
</evidence>
<dbReference type="Gene3D" id="3.80.30.20">
    <property type="entry name" value="tm_1862 like domain"/>
    <property type="match status" value="1"/>
</dbReference>
<dbReference type="GO" id="GO:0051539">
    <property type="term" value="F:4 iron, 4 sulfur cluster binding"/>
    <property type="evidence" value="ECO:0007669"/>
    <property type="project" value="UniProtKB-KW"/>
</dbReference>
<sequence>MLNDSVLLVKLFSAADESVPPLGLGYLASAIRNKCEVEILDCEKEKIQAENFALWLKNKDFKVIGFHVFTHHLNILREYIKAVKEVIPQAVIIIGGPHPSCAPEHSLKNFPEIDYAFCGEAEKGLSAFLDALFANNLTAAVKATIPGLVWRHNQEVKVNQRLFWENLDDLGMPAWDLLKFESYPTGAPHSVFYKNFPIAPIVTTRGCPFSCTFCAGHLVSGRRMRTRSVQSIIDEIEYLHDNFGVKEINFEDDNFTFNKERVMDFCEKLSKKPWQISFAFANGIRLDSLDEEMLLALKKAGLYEVRVGIESGNNRILKLMQKSLNTTVVQDKIKLIQSVGLDVVGLFIIGYPGETRKEILQTFKFARDLGLIRANFAIFHPFPFTAVTDQLVAEKKINTDIQDWDNFSLTKVAYVPQGFTKNELRNLRRYGFLRFYLRPKILYKLLSSIKSFSHFKFIFRLMFRWVFK</sequence>
<dbReference type="InterPro" id="IPR007197">
    <property type="entry name" value="rSAM"/>
</dbReference>
<keyword evidence="5" id="KW-0479">Metal-binding</keyword>
<dbReference type="EMBL" id="LCDO01000001">
    <property type="protein sequence ID" value="KKS57385.1"/>
    <property type="molecule type" value="Genomic_DNA"/>
</dbReference>
<dbReference type="PANTHER" id="PTHR43409:SF7">
    <property type="entry name" value="BLL1977 PROTEIN"/>
    <property type="match status" value="1"/>
</dbReference>
<dbReference type="GO" id="GO:0031419">
    <property type="term" value="F:cobalamin binding"/>
    <property type="evidence" value="ECO:0007669"/>
    <property type="project" value="InterPro"/>
</dbReference>
<dbReference type="Pfam" id="PF04055">
    <property type="entry name" value="Radical_SAM"/>
    <property type="match status" value="1"/>
</dbReference>
<keyword evidence="4" id="KW-0949">S-adenosyl-L-methionine</keyword>
<dbReference type="PANTHER" id="PTHR43409">
    <property type="entry name" value="ANAEROBIC MAGNESIUM-PROTOPORPHYRIN IX MONOMETHYL ESTER CYCLASE-RELATED"/>
    <property type="match status" value="1"/>
</dbReference>
<name>A0A0G1A8M4_9BACT</name>
<dbReference type="Proteomes" id="UP000034837">
    <property type="component" value="Unassembled WGS sequence"/>
</dbReference>
<proteinExistence type="predicted"/>
<dbReference type="PROSITE" id="PS51918">
    <property type="entry name" value="RADICAL_SAM"/>
    <property type="match status" value="1"/>
</dbReference>
<dbReference type="SUPFAM" id="SSF102114">
    <property type="entry name" value="Radical SAM enzymes"/>
    <property type="match status" value="1"/>
</dbReference>
<feature type="domain" description="B12-binding" evidence="8">
    <location>
        <begin position="7"/>
        <end position="139"/>
    </location>
</feature>
<dbReference type="SMART" id="SM00729">
    <property type="entry name" value="Elp3"/>
    <property type="match status" value="1"/>
</dbReference>
<dbReference type="InterPro" id="IPR051198">
    <property type="entry name" value="BchE-like"/>
</dbReference>
<evidence type="ECO:0000256" key="4">
    <source>
        <dbReference type="ARBA" id="ARBA00022691"/>
    </source>
</evidence>
<evidence type="ECO:0000259" key="9">
    <source>
        <dbReference type="PROSITE" id="PS51918"/>
    </source>
</evidence>
<comment type="caution">
    <text evidence="10">The sequence shown here is derived from an EMBL/GenBank/DDBJ whole genome shotgun (WGS) entry which is preliminary data.</text>
</comment>
<evidence type="ECO:0000259" key="8">
    <source>
        <dbReference type="PROSITE" id="PS51332"/>
    </source>
</evidence>
<dbReference type="InterPro" id="IPR006638">
    <property type="entry name" value="Elp3/MiaA/NifB-like_rSAM"/>
</dbReference>
<keyword evidence="3" id="KW-0808">Transferase</keyword>
<dbReference type="PROSITE" id="PS51332">
    <property type="entry name" value="B12_BINDING"/>
    <property type="match status" value="1"/>
</dbReference>
<dbReference type="SFLD" id="SFLDG01082">
    <property type="entry name" value="B12-binding_domain_containing"/>
    <property type="match status" value="1"/>
</dbReference>
<protein>
    <submittedName>
        <fullName evidence="10">Radical SAM domain protein</fullName>
    </submittedName>
</protein>
<dbReference type="Pfam" id="PF02310">
    <property type="entry name" value="B12-binding"/>
    <property type="match status" value="1"/>
</dbReference>
<evidence type="ECO:0000256" key="7">
    <source>
        <dbReference type="ARBA" id="ARBA00023014"/>
    </source>
</evidence>
<keyword evidence="7" id="KW-0411">Iron-sulfur</keyword>
<keyword evidence="2" id="KW-0489">Methyltransferase</keyword>